<dbReference type="PANTHER" id="PTHR31232:SF149">
    <property type="entry name" value="S-PROTEIN HOMOLOG"/>
    <property type="match status" value="1"/>
</dbReference>
<keyword evidence="4 6" id="KW-0964">Secreted</keyword>
<dbReference type="PANTHER" id="PTHR31232">
    <property type="match status" value="1"/>
</dbReference>
<keyword evidence="8" id="KW-1185">Reference proteome</keyword>
<dbReference type="Pfam" id="PF05938">
    <property type="entry name" value="Self-incomp_S1"/>
    <property type="match status" value="1"/>
</dbReference>
<evidence type="ECO:0000256" key="3">
    <source>
        <dbReference type="ARBA" id="ARBA00022471"/>
    </source>
</evidence>
<dbReference type="AlphaFoldDB" id="A0AAW1GUA7"/>
<keyword evidence="3 6" id="KW-0713">Self-incompatibility</keyword>
<reference evidence="7" key="1">
    <citation type="submission" date="2024-03" db="EMBL/GenBank/DDBJ databases">
        <title>WGS assembly of Saponaria officinalis var. Norfolk2.</title>
        <authorList>
            <person name="Jenkins J."/>
            <person name="Shu S."/>
            <person name="Grimwood J."/>
            <person name="Barry K."/>
            <person name="Goodstein D."/>
            <person name="Schmutz J."/>
            <person name="Leebens-Mack J."/>
            <person name="Osbourn A."/>
        </authorList>
    </citation>
    <scope>NUCLEOTIDE SEQUENCE [LARGE SCALE GENOMIC DNA]</scope>
    <source>
        <strain evidence="7">JIC</strain>
    </source>
</reference>
<evidence type="ECO:0000256" key="2">
    <source>
        <dbReference type="ARBA" id="ARBA00005581"/>
    </source>
</evidence>
<feature type="chain" id="PRO_5043112201" description="S-protein homolog" evidence="6">
    <location>
        <begin position="32"/>
        <end position="147"/>
    </location>
</feature>
<accession>A0AAW1GUA7</accession>
<organism evidence="7 8">
    <name type="scientific">Saponaria officinalis</name>
    <name type="common">Common soapwort</name>
    <name type="synonym">Lychnis saponaria</name>
    <dbReference type="NCBI Taxonomy" id="3572"/>
    <lineage>
        <taxon>Eukaryota</taxon>
        <taxon>Viridiplantae</taxon>
        <taxon>Streptophyta</taxon>
        <taxon>Embryophyta</taxon>
        <taxon>Tracheophyta</taxon>
        <taxon>Spermatophyta</taxon>
        <taxon>Magnoliopsida</taxon>
        <taxon>eudicotyledons</taxon>
        <taxon>Gunneridae</taxon>
        <taxon>Pentapetalae</taxon>
        <taxon>Caryophyllales</taxon>
        <taxon>Caryophyllaceae</taxon>
        <taxon>Caryophylleae</taxon>
        <taxon>Saponaria</taxon>
    </lineage>
</organism>
<comment type="caution">
    <text evidence="7">The sequence shown here is derived from an EMBL/GenBank/DDBJ whole genome shotgun (WGS) entry which is preliminary data.</text>
</comment>
<proteinExistence type="inferred from homology"/>
<dbReference type="EMBL" id="JBDFQZ010000014">
    <property type="protein sequence ID" value="KAK9667090.1"/>
    <property type="molecule type" value="Genomic_DNA"/>
</dbReference>
<evidence type="ECO:0000256" key="4">
    <source>
        <dbReference type="ARBA" id="ARBA00022525"/>
    </source>
</evidence>
<protein>
    <recommendedName>
        <fullName evidence="6">S-protein homolog</fullName>
    </recommendedName>
</protein>
<feature type="signal peptide" evidence="6">
    <location>
        <begin position="1"/>
        <end position="31"/>
    </location>
</feature>
<evidence type="ECO:0000256" key="5">
    <source>
        <dbReference type="ARBA" id="ARBA00022729"/>
    </source>
</evidence>
<evidence type="ECO:0000256" key="1">
    <source>
        <dbReference type="ARBA" id="ARBA00004613"/>
    </source>
</evidence>
<gene>
    <name evidence="7" type="ORF">RND81_14G232200</name>
</gene>
<dbReference type="GO" id="GO:0060320">
    <property type="term" value="P:rejection of self pollen"/>
    <property type="evidence" value="ECO:0007669"/>
    <property type="project" value="UniProtKB-KW"/>
</dbReference>
<keyword evidence="5 6" id="KW-0732">Signal</keyword>
<comment type="similarity">
    <text evidence="2 6">Belongs to the plant self-incompatibility (S1) protein family.</text>
</comment>
<evidence type="ECO:0000313" key="8">
    <source>
        <dbReference type="Proteomes" id="UP001443914"/>
    </source>
</evidence>
<dbReference type="InterPro" id="IPR010264">
    <property type="entry name" value="Self-incomp_S1"/>
</dbReference>
<evidence type="ECO:0000256" key="6">
    <source>
        <dbReference type="RuleBase" id="RU367044"/>
    </source>
</evidence>
<dbReference type="Proteomes" id="UP001443914">
    <property type="component" value="Unassembled WGS sequence"/>
</dbReference>
<comment type="subcellular location">
    <subcellularLocation>
        <location evidence="1 6">Secreted</location>
    </subcellularLocation>
</comment>
<evidence type="ECO:0000313" key="7">
    <source>
        <dbReference type="EMBL" id="KAK9667090.1"/>
    </source>
</evidence>
<name>A0AAW1GUA7_SAPOF</name>
<sequence length="147" mass="16883">MMTTHQLKKYLTPLILLITIILSFSINETDAIRAHVRITNMLGQGTNAQIRCLSEHGGPDVPTQDVPFMGLYEFGFTPSIWGLTNYNCEFVFNGASHWFQIYNEHRERNVCSSLCWWIIKVDGPCLIQKIDYVGVNNEDVDCKPWNN</sequence>
<dbReference type="GO" id="GO:0005576">
    <property type="term" value="C:extracellular region"/>
    <property type="evidence" value="ECO:0007669"/>
    <property type="project" value="UniProtKB-SubCell"/>
</dbReference>